<feature type="transmembrane region" description="Helical" evidence="2">
    <location>
        <begin position="2079"/>
        <end position="2108"/>
    </location>
</feature>
<feature type="compositionally biased region" description="Pro residues" evidence="1">
    <location>
        <begin position="1257"/>
        <end position="1280"/>
    </location>
</feature>
<feature type="transmembrane region" description="Helical" evidence="2">
    <location>
        <begin position="2343"/>
        <end position="2364"/>
    </location>
</feature>
<feature type="compositionally biased region" description="Pro residues" evidence="1">
    <location>
        <begin position="1981"/>
        <end position="1990"/>
    </location>
</feature>
<feature type="region of interest" description="Disordered" evidence="1">
    <location>
        <begin position="1980"/>
        <end position="2004"/>
    </location>
</feature>
<feature type="transmembrane region" description="Helical" evidence="2">
    <location>
        <begin position="2236"/>
        <end position="2259"/>
    </location>
</feature>
<feature type="transmembrane region" description="Helical" evidence="2">
    <location>
        <begin position="2398"/>
        <end position="2419"/>
    </location>
</feature>
<dbReference type="PANTHER" id="PTHR45725">
    <property type="entry name" value="FORMIN HOMOLOGY 2 FAMILY MEMBER"/>
    <property type="match status" value="1"/>
</dbReference>
<sequence>MDDDFAFPTLDDADIPVRNEKKKNEDSGVPKKIAPFWFSTQRHDANSMGQREMNVLHITGLYARGKYAEVVEETLNIIRGQSSHFRKEVLNMLVRALLQLKRYSEAIPYLRTTLAHKSRDFPSCDLLAVCLCLEGSYSEALTWLLRSLSICARRWVPWALMAQTLAAMTRSSHERSQRLVPLGAELALLCASRATVLLARTHLQRHQALEKCTFCTVGVSARHRRSAAPQGASASGAPGPSPSPSPAADRTAAVDADLSSCTFWATSRRTAFASFRFLATSLLSVIPGATTPCPDSTLLPCAPLAGSVATLPLAPLPGSVASLLPAGTPADGPADPMGRLQYLQRRTWALMTRVAAWAKTPGDGDLLPDGTPFGVSEEMPDWCAGFVEPFFRMWASAHRGCTGRGLWALQIAHPRLATPLVGGPMDESVPHDWKALALMDAAPGQGAPSDVDDLVRILDAARMEWAGDDLGGDGGDEGGDDEDEPAAPGMEEGSAAEEEEEEGDEDAAGTIDQSRAAQPGDQAIDRNHLLNFRDQEEHFTSQTTVELPQLDVSPRAGVDAGAAMHPASAQRFSWSRGSLTRLGEVWQREEDCAPGTIPNSSLTCNGFGAYFRGDTMENRDAEILAIPVPALEATPSQGPGSPTPPPPPHQPVLAPGWWGRAAPRPSARPLERRIVTPDHPPLPSAPPPPPLPGPGEAPAAARGIASAWGSSGTATPRSPVLMPSGSPPEPTLSPTPTAPFRPEDRRPVGPGTLAAAPPHQPPPPDRPRPRPALGGATGSPPKAPGPPAPGPAVGADEGMAADDIQLSIPLGGAGAQAGGSPPDWDGWPAAAPLVPPEARPGVPSLPPVPLNPHPPPALAPPPSSRPATAPWMAGGGAGMAGGGAGMAGDGTDLVIDLPPPGPPAPAWAEADDPRPGPAPSPAPGHSTAPPPPPSSPPPPPPLDESSPADGPLAAPAAEDVLTLPLPGPLTLPSPFPRPSAAPPGESVPGAWRGVEEALEVPTAGPDGAEGSFSLSLPPPPLSPAPLAVGGLDSADEPILAAPPAPPLAPPLGGQVPPAAPPAAPSPGWLAIGDDADALPPPPPPPPPPIILVEDPGQSPVAVVEEPSMVEEPPIAVVDEPSQVEEPGQPPIPPTRLVPPLPPPSSLLAPSSLLVPSSLLAAPPLPPPPPAAVAPAALAQRVTPLRPPQAAHSPPRLLCVPGAPGPSPPRALLLLPPADAGTFAPAAAAAAPASRPAAPAATRRPSAAPALGWEADPALPPKEPRPPGVQPPPPPSPPPGPGRAGAVLLSGSRGRPEDKDGGGGGGGGGGLIEAAPVVGPCPPPDGQGLAGPEEPGLGLGGAAQAEAAQPAAAEDPAQAASRRKAAARGRWGVLLYAARFAERLEWRTIGPLPSVPPRQEPPALRLRAAGPRAEGKPTPAAGPPAAPDLQQGPRMRSVRAHRAGQLPLDWMHGLFVALAMVALMLGVTSPSFLLVPLEEGECLVTGTSLANATWLGVDYTRCWISYQGAARPGILRYFYAATTDPAAAACANITGRSPPALPLPLSPPAPRPSPRGLTRVDLPPRHALVPCWEHMFQADLLPVVFSANPTGDFYRAPPALQPHAPRPTRPPAPRPTPHPPSSPTRAPWRHASSSALVSPHHDGRAVPWAGAALYPIAVAAVAALVLLVLVIQLAAFCCRSLAPAAYRPMDSVPRPHPVFAHLHAPAAPRGRGAPRAPVRPVALQTRPGAPWLTYDLDFFGQFDLALVSAPFSFLCCGGRHTNRVGPDRHPFLAPATAPADLTQAELDALLGPPAPADSPAAAPGGRRGGPGVDYPDYLRFYRALDRSLRAADPREGRRPPPTELPGEARAQREAAAARKGRSPRGKGAALLTPVISHGPSLALPPGALPAPAQAQPAPPPAAEGPLAAPKGRPVVPEEESPFGLVTHRMALQKAAFVTSALADRWTAAQLDPLPALEGGPRAWLAAWVELLCPRHRLATWDRPPPARPPGGGPAAPGQLAAGDAVGPPVASRSGCALGVQYAAPLREVVALLPRRRGPDTGAGAGAGAGITVEQLGWEWSAGRLREEAYFSRKRACAVGLLLPLMLHFWAAVGGAACCLLLAARSAVFFRLDGFGYDIRLSVLKWGQMALWMEAQLAVGYFPLLMQALLYPAWAVRGLGWLFAVPFAWALVCPIIYTAMQASGSIEDSATAGGHLDLFAVLLACGCSCLVGLGAALRQRRVSLRARAAAWAVGLREVGLLLFTGALGLCLPLVYLCAALADLWAPAPCGPGASPLAAPLVQGLVGPLVRYLAEQALLRAGQSCSYSGLESWPPALAVPFAVGFPMAQRVSLVRLLRAPPGQAPHYGLVFLVVLMQNLMWAALMMADTLGDAVASYAVGAWVAWAGATAGPFPLGMLRTGGAVMGLAFLAQDALHWCAYAVWGRRFRVALMAVWTHDRRRLLMATVTGSMALCSCAVAAAHWAFRLGALGGLLPPFCGLAPG</sequence>
<keyword evidence="4" id="KW-1185">Reference proteome</keyword>
<feature type="compositionally biased region" description="Low complexity" evidence="1">
    <location>
        <begin position="696"/>
        <end position="712"/>
    </location>
</feature>
<feature type="region of interest" description="Disordered" evidence="1">
    <location>
        <begin position="1539"/>
        <end position="1558"/>
    </location>
</feature>
<dbReference type="Gene3D" id="1.25.40.10">
    <property type="entry name" value="Tetratricopeptide repeat domain"/>
    <property type="match status" value="1"/>
</dbReference>
<feature type="transmembrane region" description="Helical" evidence="2">
    <location>
        <begin position="1651"/>
        <end position="1676"/>
    </location>
</feature>
<feature type="region of interest" description="Disordered" evidence="1">
    <location>
        <begin position="1788"/>
        <end position="1812"/>
    </location>
</feature>
<protein>
    <submittedName>
        <fullName evidence="3">Uncharacterized protein</fullName>
    </submittedName>
</protein>
<feature type="region of interest" description="Disordered" evidence="1">
    <location>
        <begin position="1118"/>
        <end position="1143"/>
    </location>
</feature>
<dbReference type="PANTHER" id="PTHR45725:SF1">
    <property type="entry name" value="DISHEVELLED ASSOCIATED ACTIVATOR OF MORPHOGENESIS, ISOFORM D"/>
    <property type="match status" value="1"/>
</dbReference>
<feature type="compositionally biased region" description="Pro residues" evidence="1">
    <location>
        <begin position="1603"/>
        <end position="1621"/>
    </location>
</feature>
<keyword evidence="2" id="KW-1133">Transmembrane helix</keyword>
<feature type="compositionally biased region" description="Basic and acidic residues" evidence="1">
    <location>
        <begin position="1828"/>
        <end position="1839"/>
    </location>
</feature>
<evidence type="ECO:0000256" key="1">
    <source>
        <dbReference type="SAM" id="MobiDB-lite"/>
    </source>
</evidence>
<reference evidence="3" key="1">
    <citation type="journal article" date="2022" name="bioRxiv">
        <title>Genomics of Preaxostyla Flagellates Illuminates Evolutionary Transitions and the Path Towards Mitochondrial Loss.</title>
        <authorList>
            <person name="Novak L.V.F."/>
            <person name="Treitli S.C."/>
            <person name="Pyrih J."/>
            <person name="Halakuc P."/>
            <person name="Pipaliya S.V."/>
            <person name="Vacek V."/>
            <person name="Brzon O."/>
            <person name="Soukal P."/>
            <person name="Eme L."/>
            <person name="Dacks J.B."/>
            <person name="Karnkowska A."/>
            <person name="Elias M."/>
            <person name="Hampl V."/>
        </authorList>
    </citation>
    <scope>NUCLEOTIDE SEQUENCE</scope>
    <source>
        <strain evidence="3">RCP-MX</strain>
    </source>
</reference>
<feature type="region of interest" description="Disordered" evidence="1">
    <location>
        <begin position="1408"/>
        <end position="1431"/>
    </location>
</feature>
<keyword evidence="2" id="KW-0812">Transmembrane</keyword>
<feature type="compositionally biased region" description="Gly residues" evidence="1">
    <location>
        <begin position="873"/>
        <end position="888"/>
    </location>
</feature>
<feature type="compositionally biased region" description="Low complexity" evidence="1">
    <location>
        <begin position="818"/>
        <end position="832"/>
    </location>
</feature>
<feature type="compositionally biased region" description="Pro residues" evidence="1">
    <location>
        <begin position="833"/>
        <end position="864"/>
    </location>
</feature>
<feature type="compositionally biased region" description="Pro residues" evidence="1">
    <location>
        <begin position="915"/>
        <end position="942"/>
    </location>
</feature>
<feature type="region of interest" description="Disordered" evidence="1">
    <location>
        <begin position="632"/>
        <end position="1094"/>
    </location>
</feature>
<feature type="transmembrane region" description="Helical" evidence="2">
    <location>
        <begin position="2196"/>
        <end position="2215"/>
    </location>
</feature>
<feature type="compositionally biased region" description="Low complexity" evidence="1">
    <location>
        <begin position="1880"/>
        <end position="1894"/>
    </location>
</feature>
<comment type="caution">
    <text evidence="3">The sequence shown here is derived from an EMBL/GenBank/DDBJ whole genome shotgun (WGS) entry which is preliminary data.</text>
</comment>
<feature type="compositionally biased region" description="Pro residues" evidence="1">
    <location>
        <begin position="1539"/>
        <end position="1552"/>
    </location>
</feature>
<feature type="compositionally biased region" description="Acidic residues" evidence="1">
    <location>
        <begin position="494"/>
        <end position="507"/>
    </location>
</feature>
<feature type="transmembrane region" description="Helical" evidence="2">
    <location>
        <begin position="2128"/>
        <end position="2149"/>
    </location>
</feature>
<name>A0ABQ8UM74_9EUKA</name>
<evidence type="ECO:0000256" key="2">
    <source>
        <dbReference type="SAM" id="Phobius"/>
    </source>
</evidence>
<proteinExistence type="predicted"/>
<feature type="compositionally biased region" description="Pro residues" evidence="1">
    <location>
        <begin position="1040"/>
        <end position="1049"/>
    </location>
</feature>
<feature type="region of interest" description="Disordered" evidence="1">
    <location>
        <begin position="1880"/>
        <end position="1917"/>
    </location>
</feature>
<feature type="compositionally biased region" description="Pro residues" evidence="1">
    <location>
        <begin position="1127"/>
        <end position="1143"/>
    </location>
</feature>
<gene>
    <name evidence="3" type="ORF">PAPYR_3673</name>
</gene>
<feature type="transmembrane region" description="Helical" evidence="2">
    <location>
        <begin position="2156"/>
        <end position="2176"/>
    </location>
</feature>
<feature type="region of interest" description="Disordered" evidence="1">
    <location>
        <begin position="1828"/>
        <end position="1868"/>
    </location>
</feature>
<dbReference type="SUPFAM" id="SSF48452">
    <property type="entry name" value="TPR-like"/>
    <property type="match status" value="1"/>
</dbReference>
<organism evidence="3 4">
    <name type="scientific">Paratrimastix pyriformis</name>
    <dbReference type="NCBI Taxonomy" id="342808"/>
    <lineage>
        <taxon>Eukaryota</taxon>
        <taxon>Metamonada</taxon>
        <taxon>Preaxostyla</taxon>
        <taxon>Paratrimastigidae</taxon>
        <taxon>Paratrimastix</taxon>
    </lineage>
</organism>
<feature type="region of interest" description="Disordered" evidence="1">
    <location>
        <begin position="1595"/>
        <end position="1635"/>
    </location>
</feature>
<dbReference type="EMBL" id="JAPMOS010000014">
    <property type="protein sequence ID" value="KAJ4460273.1"/>
    <property type="molecule type" value="Genomic_DNA"/>
</dbReference>
<feature type="compositionally biased region" description="Low complexity" evidence="1">
    <location>
        <begin position="1408"/>
        <end position="1418"/>
    </location>
</feature>
<evidence type="ECO:0000313" key="3">
    <source>
        <dbReference type="EMBL" id="KAJ4460273.1"/>
    </source>
</evidence>
<feature type="compositionally biased region" description="Low complexity" evidence="1">
    <location>
        <begin position="1209"/>
        <end position="1249"/>
    </location>
</feature>
<feature type="compositionally biased region" description="Pro residues" evidence="1">
    <location>
        <begin position="965"/>
        <end position="981"/>
    </location>
</feature>
<feature type="compositionally biased region" description="Low complexity" evidence="1">
    <location>
        <begin position="771"/>
        <end position="780"/>
    </location>
</feature>
<feature type="transmembrane region" description="Helical" evidence="2">
    <location>
        <begin position="2371"/>
        <end position="2392"/>
    </location>
</feature>
<feature type="compositionally biased region" description="Gly residues" evidence="1">
    <location>
        <begin position="1301"/>
        <end position="1310"/>
    </location>
</feature>
<dbReference type="InterPro" id="IPR011990">
    <property type="entry name" value="TPR-like_helical_dom_sf"/>
</dbReference>
<feature type="compositionally biased region" description="Acidic residues" evidence="1">
    <location>
        <begin position="466"/>
        <end position="485"/>
    </location>
</feature>
<feature type="compositionally biased region" description="Low complexity" evidence="1">
    <location>
        <begin position="1788"/>
        <end position="1803"/>
    </location>
</feature>
<feature type="compositionally biased region" description="Low complexity" evidence="1">
    <location>
        <begin position="1325"/>
        <end position="1359"/>
    </location>
</feature>
<evidence type="ECO:0000313" key="4">
    <source>
        <dbReference type="Proteomes" id="UP001141327"/>
    </source>
</evidence>
<keyword evidence="2" id="KW-0472">Membrane</keyword>
<dbReference type="InterPro" id="IPR051425">
    <property type="entry name" value="Formin_Homology"/>
</dbReference>
<feature type="compositionally biased region" description="Pro residues" evidence="1">
    <location>
        <begin position="1078"/>
        <end position="1089"/>
    </location>
</feature>
<feature type="region of interest" description="Disordered" evidence="1">
    <location>
        <begin position="466"/>
        <end position="522"/>
    </location>
</feature>
<dbReference type="Proteomes" id="UP001141327">
    <property type="component" value="Unassembled WGS sequence"/>
</dbReference>
<feature type="transmembrane region" description="Helical" evidence="2">
    <location>
        <begin position="2439"/>
        <end position="2462"/>
    </location>
</feature>
<feature type="compositionally biased region" description="Pro residues" evidence="1">
    <location>
        <begin position="725"/>
        <end position="739"/>
    </location>
</feature>
<feature type="compositionally biased region" description="Low complexity" evidence="1">
    <location>
        <begin position="227"/>
        <end position="238"/>
    </location>
</feature>
<feature type="region of interest" description="Disordered" evidence="1">
    <location>
        <begin position="227"/>
        <end position="251"/>
    </location>
</feature>
<feature type="compositionally biased region" description="Pro residues" evidence="1">
    <location>
        <begin position="641"/>
        <end position="650"/>
    </location>
</feature>
<feature type="compositionally biased region" description="Pro residues" evidence="1">
    <location>
        <begin position="678"/>
        <end position="695"/>
    </location>
</feature>
<accession>A0ABQ8UM74</accession>
<feature type="compositionally biased region" description="Pro residues" evidence="1">
    <location>
        <begin position="781"/>
        <end position="790"/>
    </location>
</feature>
<feature type="region of interest" description="Disordered" evidence="1">
    <location>
        <begin position="1183"/>
        <end position="1359"/>
    </location>
</feature>